<dbReference type="PANTHER" id="PTHR43341">
    <property type="entry name" value="AMINO ACID PERMEASE"/>
    <property type="match status" value="1"/>
</dbReference>
<evidence type="ECO:0000256" key="3">
    <source>
        <dbReference type="ARBA" id="ARBA00022989"/>
    </source>
</evidence>
<dbReference type="GO" id="GO:0015171">
    <property type="term" value="F:amino acid transmembrane transporter activity"/>
    <property type="evidence" value="ECO:0007669"/>
    <property type="project" value="TreeGrafter"/>
</dbReference>
<feature type="transmembrane region" description="Helical" evidence="5">
    <location>
        <begin position="312"/>
        <end position="334"/>
    </location>
</feature>
<feature type="transmembrane region" description="Helical" evidence="5">
    <location>
        <begin position="105"/>
        <end position="123"/>
    </location>
</feature>
<accession>A0A3M7EG30</accession>
<evidence type="ECO:0000256" key="5">
    <source>
        <dbReference type="SAM" id="Phobius"/>
    </source>
</evidence>
<feature type="transmembrane region" description="Helical" evidence="5">
    <location>
        <begin position="20"/>
        <end position="38"/>
    </location>
</feature>
<dbReference type="Proteomes" id="UP000281468">
    <property type="component" value="Unassembled WGS sequence"/>
</dbReference>
<proteinExistence type="predicted"/>
<keyword evidence="2 5" id="KW-0812">Transmembrane</keyword>
<feature type="transmembrane region" description="Helical" evidence="5">
    <location>
        <begin position="143"/>
        <end position="164"/>
    </location>
</feature>
<dbReference type="PANTHER" id="PTHR43341:SF37">
    <property type="entry name" value="AMINO ACID TRANSPORTER (EUROFUNG)"/>
    <property type="match status" value="1"/>
</dbReference>
<comment type="caution">
    <text evidence="7">The sequence shown here is derived from an EMBL/GenBank/DDBJ whole genome shotgun (WGS) entry which is preliminary data.</text>
</comment>
<gene>
    <name evidence="7" type="ORF">D0862_13960</name>
</gene>
<feature type="transmembrane region" description="Helical" evidence="5">
    <location>
        <begin position="240"/>
        <end position="262"/>
    </location>
</feature>
<dbReference type="Gene3D" id="1.20.1740.10">
    <property type="entry name" value="Amino acid/polyamine transporter I"/>
    <property type="match status" value="1"/>
</dbReference>
<dbReference type="InterPro" id="IPR004841">
    <property type="entry name" value="AA-permease/SLC12A_dom"/>
</dbReference>
<feature type="transmembrane region" description="Helical" evidence="5">
    <location>
        <begin position="384"/>
        <end position="404"/>
    </location>
</feature>
<sequence>SNSRVRRIVCLLLHRRDSYLVSFAFCFCLIVYYIYLTICRICYRLGILITSANELQGIVIVIGYWTKALSTAAWISISWLTITLVNIGAMSLFGEIEVVTSSIKFGWILVIIITCTVILAGGAPNDEGPIGFRYWNSDPFTNGFKGFLTVLPTCVFAMSGSENADVVACETTNPQRSVPKAVKLVWMRLALFFILGGLAITITVDPNNPILFGASGSSASPFVIAFEEGNLVPLAHMMNAVILISVLSTGSVAVYAGSRTLVGLSQVGMAPTQMMKADKLGRSWVTLVPTLVVGGSLAYLNVPNTGAQIFVWFSNLSALFTLFGWASICLSCILMRRTWTLQGRSLNAFPWKSPANPFCCIAIIVVQFYLSVRPLNDVTSVKNFFANYSSVVVIFVVYFCHRIYAGGPWLVDLSSVDLNKDRRFYTDVQMEESRISKRGSGVRLLLRPEQVVTVRKAT</sequence>
<feature type="transmembrane region" description="Helical" evidence="5">
    <location>
        <begin position="283"/>
        <end position="300"/>
    </location>
</feature>
<feature type="non-terminal residue" evidence="7">
    <location>
        <position position="1"/>
    </location>
</feature>
<keyword evidence="3 5" id="KW-1133">Transmembrane helix</keyword>
<feature type="domain" description="Amino acid permease/ SLC12A" evidence="6">
    <location>
        <begin position="48"/>
        <end position="404"/>
    </location>
</feature>
<protein>
    <recommendedName>
        <fullName evidence="6">Amino acid permease/ SLC12A domain-containing protein</fullName>
    </recommendedName>
</protein>
<evidence type="ECO:0000313" key="7">
    <source>
        <dbReference type="EMBL" id="RMY75307.1"/>
    </source>
</evidence>
<dbReference type="Pfam" id="PF00324">
    <property type="entry name" value="AA_permease"/>
    <property type="match status" value="1"/>
</dbReference>
<comment type="subcellular location">
    <subcellularLocation>
        <location evidence="1">Membrane</location>
        <topology evidence="1">Multi-pass membrane protein</topology>
    </subcellularLocation>
</comment>
<evidence type="ECO:0000256" key="4">
    <source>
        <dbReference type="ARBA" id="ARBA00023136"/>
    </source>
</evidence>
<dbReference type="GO" id="GO:0016020">
    <property type="term" value="C:membrane"/>
    <property type="evidence" value="ECO:0007669"/>
    <property type="project" value="UniProtKB-SubCell"/>
</dbReference>
<keyword evidence="4 5" id="KW-0472">Membrane</keyword>
<evidence type="ECO:0000313" key="8">
    <source>
        <dbReference type="Proteomes" id="UP000281468"/>
    </source>
</evidence>
<dbReference type="AlphaFoldDB" id="A0A3M7EG30"/>
<evidence type="ECO:0000259" key="6">
    <source>
        <dbReference type="Pfam" id="PF00324"/>
    </source>
</evidence>
<reference evidence="7 8" key="1">
    <citation type="journal article" date="2018" name="BMC Genomics">
        <title>Genomic evidence for intraspecific hybridization in a clonal and extremely halotolerant yeast.</title>
        <authorList>
            <person name="Gostincar C."/>
            <person name="Stajich J.E."/>
            <person name="Zupancic J."/>
            <person name="Zalar P."/>
            <person name="Gunde-Cimerman N."/>
        </authorList>
    </citation>
    <scope>NUCLEOTIDE SEQUENCE [LARGE SCALE GENOMIC DNA]</scope>
    <source>
        <strain evidence="7 8">EXF-171</strain>
    </source>
</reference>
<dbReference type="InterPro" id="IPR050524">
    <property type="entry name" value="APC_YAT"/>
</dbReference>
<dbReference type="PIRSF" id="PIRSF006060">
    <property type="entry name" value="AA_transporter"/>
    <property type="match status" value="1"/>
</dbReference>
<feature type="transmembrane region" description="Helical" evidence="5">
    <location>
        <begin position="185"/>
        <end position="204"/>
    </location>
</feature>
<evidence type="ECO:0000256" key="2">
    <source>
        <dbReference type="ARBA" id="ARBA00022692"/>
    </source>
</evidence>
<organism evidence="7 8">
    <name type="scientific">Hortaea werneckii</name>
    <name type="common">Black yeast</name>
    <name type="synonym">Cladosporium werneckii</name>
    <dbReference type="NCBI Taxonomy" id="91943"/>
    <lineage>
        <taxon>Eukaryota</taxon>
        <taxon>Fungi</taxon>
        <taxon>Dikarya</taxon>
        <taxon>Ascomycota</taxon>
        <taxon>Pezizomycotina</taxon>
        <taxon>Dothideomycetes</taxon>
        <taxon>Dothideomycetidae</taxon>
        <taxon>Mycosphaerellales</taxon>
        <taxon>Teratosphaeriaceae</taxon>
        <taxon>Hortaea</taxon>
    </lineage>
</organism>
<dbReference type="EMBL" id="QWIQ01000843">
    <property type="protein sequence ID" value="RMY75307.1"/>
    <property type="molecule type" value="Genomic_DNA"/>
</dbReference>
<evidence type="ECO:0000256" key="1">
    <source>
        <dbReference type="ARBA" id="ARBA00004141"/>
    </source>
</evidence>
<feature type="transmembrane region" description="Helical" evidence="5">
    <location>
        <begin position="72"/>
        <end position="93"/>
    </location>
</feature>
<name>A0A3M7EG30_HORWE</name>